<evidence type="ECO:0000259" key="1">
    <source>
        <dbReference type="PROSITE" id="PS51449"/>
    </source>
</evidence>
<dbReference type="InterPro" id="IPR012340">
    <property type="entry name" value="NA-bd_OB-fold"/>
</dbReference>
<dbReference type="GO" id="GO:0051539">
    <property type="term" value="F:4 iron, 4 sulfur cluster binding"/>
    <property type="evidence" value="ECO:0007669"/>
    <property type="project" value="UniProtKB-KW"/>
</dbReference>
<dbReference type="Pfam" id="PF00919">
    <property type="entry name" value="UPF0004"/>
    <property type="match status" value="1"/>
</dbReference>
<dbReference type="Gene3D" id="3.40.50.12160">
    <property type="entry name" value="Methylthiotransferase, N-terminal domain"/>
    <property type="match status" value="1"/>
</dbReference>
<gene>
    <name evidence="2" type="ORF">TSOC_003607</name>
</gene>
<keyword evidence="2" id="KW-0689">Ribosomal protein</keyword>
<dbReference type="PROSITE" id="PS51449">
    <property type="entry name" value="MTTASE_N"/>
    <property type="match status" value="1"/>
</dbReference>
<dbReference type="AlphaFoldDB" id="A0A2J8AB57"/>
<dbReference type="EMBL" id="PGGS01000079">
    <property type="protein sequence ID" value="PNH09756.1"/>
    <property type="molecule type" value="Genomic_DNA"/>
</dbReference>
<dbReference type="OrthoDB" id="190098at2759"/>
<keyword evidence="2" id="KW-0687">Ribonucleoprotein</keyword>
<dbReference type="InterPro" id="IPR005840">
    <property type="entry name" value="Ribosomal_uS12_MeSTrfase_RimO"/>
</dbReference>
<dbReference type="InterPro" id="IPR038135">
    <property type="entry name" value="Methylthiotransferase_N_sf"/>
</dbReference>
<proteinExistence type="predicted"/>
<dbReference type="Proteomes" id="UP000236333">
    <property type="component" value="Unassembled WGS sequence"/>
</dbReference>
<dbReference type="InterPro" id="IPR002792">
    <property type="entry name" value="TRAM_dom"/>
</dbReference>
<keyword evidence="2" id="KW-0808">Transferase</keyword>
<dbReference type="PANTHER" id="PTHR43837">
    <property type="entry name" value="RIBOSOMAL PROTEIN S12 METHYLTHIOTRANSFERASE RIMO"/>
    <property type="match status" value="1"/>
</dbReference>
<dbReference type="GO" id="GO:0046872">
    <property type="term" value="F:metal ion binding"/>
    <property type="evidence" value="ECO:0007669"/>
    <property type="project" value="UniProtKB-KW"/>
</dbReference>
<name>A0A2J8AB57_9CHLO</name>
<evidence type="ECO:0000313" key="3">
    <source>
        <dbReference type="Proteomes" id="UP000236333"/>
    </source>
</evidence>
<dbReference type="PANTHER" id="PTHR43837:SF1">
    <property type="entry name" value="RIBOSOMAL PROTEIN US12 METHYLTHIOTRANSFERASE RIMO"/>
    <property type="match status" value="1"/>
</dbReference>
<dbReference type="InterPro" id="IPR013848">
    <property type="entry name" value="Methylthiotransferase_N"/>
</dbReference>
<reference evidence="2 3" key="1">
    <citation type="journal article" date="2017" name="Mol. Biol. Evol.">
        <title>The 4-celled Tetrabaena socialis nuclear genome reveals the essential components for genetic control of cell number at the origin of multicellularity in the volvocine lineage.</title>
        <authorList>
            <person name="Featherston J."/>
            <person name="Arakaki Y."/>
            <person name="Hanschen E.R."/>
            <person name="Ferris P.J."/>
            <person name="Michod R.E."/>
            <person name="Olson B.J.S.C."/>
            <person name="Nozaki H."/>
            <person name="Durand P.M."/>
        </authorList>
    </citation>
    <scope>NUCLEOTIDE SEQUENCE [LARGE SCALE GENOMIC DNA]</scope>
    <source>
        <strain evidence="2 3">NIES-571</strain>
    </source>
</reference>
<keyword evidence="3" id="KW-1185">Reference proteome</keyword>
<dbReference type="Pfam" id="PF18693">
    <property type="entry name" value="TRAM_2"/>
    <property type="match status" value="1"/>
</dbReference>
<dbReference type="GO" id="GO:0005840">
    <property type="term" value="C:ribosome"/>
    <property type="evidence" value="ECO:0007669"/>
    <property type="project" value="UniProtKB-KW"/>
</dbReference>
<comment type="caution">
    <text evidence="2">The sequence shown here is derived from an EMBL/GenBank/DDBJ whole genome shotgun (WGS) entry which is preliminary data.</text>
</comment>
<dbReference type="GO" id="GO:0005829">
    <property type="term" value="C:cytosol"/>
    <property type="evidence" value="ECO:0007669"/>
    <property type="project" value="TreeGrafter"/>
</dbReference>
<dbReference type="Gene3D" id="2.40.50.140">
    <property type="entry name" value="Nucleic acid-binding proteins"/>
    <property type="match status" value="1"/>
</dbReference>
<organism evidence="2 3">
    <name type="scientific">Tetrabaena socialis</name>
    <dbReference type="NCBI Taxonomy" id="47790"/>
    <lineage>
        <taxon>Eukaryota</taxon>
        <taxon>Viridiplantae</taxon>
        <taxon>Chlorophyta</taxon>
        <taxon>core chlorophytes</taxon>
        <taxon>Chlorophyceae</taxon>
        <taxon>CS clade</taxon>
        <taxon>Chlamydomonadales</taxon>
        <taxon>Tetrabaenaceae</taxon>
        <taxon>Tetrabaena</taxon>
    </lineage>
</organism>
<protein>
    <submittedName>
        <fullName evidence="2">Ribosomal protein S12 methylthiotransferase RimO</fullName>
    </submittedName>
</protein>
<sequence>MALLRGFAGLSVLPPRRRVRCAAAATEAPAASTERVQRKVSLVALGCPKNVVDGEVLLGDLTRAGFTVTDDHEESDAIIINTCAFVEDAKSESLEVGLAGMDFERMGCFAFSEEDGTPAATMADQVPQRQRERRRDELISLQQRVGEEWAEGLVGQELDVLVEGYNDDGWLIGRSQWDAPDVDPLVFLTEAEDPAVPRLVVGEMRRCVVTSNSLFDLEATPLG</sequence>
<evidence type="ECO:0000313" key="2">
    <source>
        <dbReference type="EMBL" id="PNH09756.1"/>
    </source>
</evidence>
<accession>A0A2J8AB57</accession>
<feature type="domain" description="MTTase N-terminal" evidence="1">
    <location>
        <begin position="38"/>
        <end position="163"/>
    </location>
</feature>
<dbReference type="GO" id="GO:0035599">
    <property type="term" value="F:aspartic acid methylthiotransferase activity"/>
    <property type="evidence" value="ECO:0007669"/>
    <property type="project" value="TreeGrafter"/>
</dbReference>